<proteinExistence type="predicted"/>
<dbReference type="KEGG" id="lnn:F0161_06660"/>
<dbReference type="Proteomes" id="UP000325295">
    <property type="component" value="Chromosome"/>
</dbReference>
<gene>
    <name evidence="1" type="ORF">F0161_06660</name>
</gene>
<organism evidence="1 2">
    <name type="scientific">Paucilactobacillus nenjiangensis</name>
    <dbReference type="NCBI Taxonomy" id="1296540"/>
    <lineage>
        <taxon>Bacteria</taxon>
        <taxon>Bacillati</taxon>
        <taxon>Bacillota</taxon>
        <taxon>Bacilli</taxon>
        <taxon>Lactobacillales</taxon>
        <taxon>Lactobacillaceae</taxon>
        <taxon>Paucilactobacillus</taxon>
    </lineage>
</organism>
<evidence type="ECO:0000313" key="2">
    <source>
        <dbReference type="Proteomes" id="UP000325295"/>
    </source>
</evidence>
<dbReference type="OrthoDB" id="2325830at2"/>
<accession>A0A5P1X5K5</accession>
<keyword evidence="2" id="KW-1185">Reference proteome</keyword>
<name>A0A5P1X5K5_9LACO</name>
<protein>
    <submittedName>
        <fullName evidence="1">Uncharacterized protein</fullName>
    </submittedName>
</protein>
<dbReference type="EMBL" id="CP043939">
    <property type="protein sequence ID" value="QER67568.1"/>
    <property type="molecule type" value="Genomic_DNA"/>
</dbReference>
<evidence type="ECO:0000313" key="1">
    <source>
        <dbReference type="EMBL" id="QER67568.1"/>
    </source>
</evidence>
<reference evidence="1 2" key="1">
    <citation type="submission" date="2019-09" db="EMBL/GenBank/DDBJ databases">
        <title>Complete Genome Sequence of Lactobacillus nenjiangensis SH-Y15, isolated from sauerkraut.</title>
        <authorList>
            <person name="Yang H."/>
        </authorList>
    </citation>
    <scope>NUCLEOTIDE SEQUENCE [LARGE SCALE GENOMIC DNA]</scope>
    <source>
        <strain evidence="1 2">SH-Y15</strain>
    </source>
</reference>
<sequence>MTKAVYMYDDNNQFTSTKLVEDDYQISGNETFIAVPDGQYQPSKFTGTEWVGTDKEVYDAEQEKLYQAYLKEHPELAPTVSGEMLAINALGMQVAQIQAKLTTTNGGAS</sequence>
<dbReference type="AlphaFoldDB" id="A0A5P1X5K5"/>
<dbReference type="RefSeq" id="WP_150204106.1">
    <property type="nucleotide sequence ID" value="NZ_CP043939.1"/>
</dbReference>